<evidence type="ECO:0000313" key="2">
    <source>
        <dbReference type="EMBL" id="CAG8480624.1"/>
    </source>
</evidence>
<organism evidence="2 3">
    <name type="scientific">Paraglomus brasilianum</name>
    <dbReference type="NCBI Taxonomy" id="144538"/>
    <lineage>
        <taxon>Eukaryota</taxon>
        <taxon>Fungi</taxon>
        <taxon>Fungi incertae sedis</taxon>
        <taxon>Mucoromycota</taxon>
        <taxon>Glomeromycotina</taxon>
        <taxon>Glomeromycetes</taxon>
        <taxon>Paraglomerales</taxon>
        <taxon>Paraglomeraceae</taxon>
        <taxon>Paraglomus</taxon>
    </lineage>
</organism>
<keyword evidence="1" id="KW-0175">Coiled coil</keyword>
<dbReference type="AlphaFoldDB" id="A0A9N8WDH9"/>
<name>A0A9N8WDH9_9GLOM</name>
<evidence type="ECO:0000256" key="1">
    <source>
        <dbReference type="SAM" id="Coils"/>
    </source>
</evidence>
<keyword evidence="3" id="KW-1185">Reference proteome</keyword>
<protein>
    <submittedName>
        <fullName evidence="2">2035_t:CDS:1</fullName>
    </submittedName>
</protein>
<gene>
    <name evidence="2" type="ORF">PBRASI_LOCUS1558</name>
</gene>
<accession>A0A9N8WDH9</accession>
<evidence type="ECO:0000313" key="3">
    <source>
        <dbReference type="Proteomes" id="UP000789739"/>
    </source>
</evidence>
<sequence length="113" mass="13569">MPPERIPSSNRKIRELTREHKDNSNDDGQDSSYAYEDEFPRSSLLLTDEMDSTLEAGGKSEEYEKMYKRMKLLIRIEEQEMANIAKEISKWRKFEIAMLKERRLLKKHLREFN</sequence>
<dbReference type="Proteomes" id="UP000789739">
    <property type="component" value="Unassembled WGS sequence"/>
</dbReference>
<dbReference type="EMBL" id="CAJVPI010000103">
    <property type="protein sequence ID" value="CAG8480624.1"/>
    <property type="molecule type" value="Genomic_DNA"/>
</dbReference>
<reference evidence="2" key="1">
    <citation type="submission" date="2021-06" db="EMBL/GenBank/DDBJ databases">
        <authorList>
            <person name="Kallberg Y."/>
            <person name="Tangrot J."/>
            <person name="Rosling A."/>
        </authorList>
    </citation>
    <scope>NUCLEOTIDE SEQUENCE</scope>
    <source>
        <strain evidence="2">BR232B</strain>
    </source>
</reference>
<proteinExistence type="predicted"/>
<feature type="coiled-coil region" evidence="1">
    <location>
        <begin position="60"/>
        <end position="87"/>
    </location>
</feature>
<comment type="caution">
    <text evidence="2">The sequence shown here is derived from an EMBL/GenBank/DDBJ whole genome shotgun (WGS) entry which is preliminary data.</text>
</comment>
<dbReference type="OrthoDB" id="10443733at2759"/>